<dbReference type="AlphaFoldDB" id="A0A5B7CT62"/>
<dbReference type="EMBL" id="VSRR010000252">
    <property type="protein sequence ID" value="MPC13017.1"/>
    <property type="molecule type" value="Genomic_DNA"/>
</dbReference>
<dbReference type="OrthoDB" id="6370186at2759"/>
<proteinExistence type="predicted"/>
<accession>A0A5B7CT62</accession>
<evidence type="ECO:0000313" key="1">
    <source>
        <dbReference type="EMBL" id="MPC13017.1"/>
    </source>
</evidence>
<protein>
    <submittedName>
        <fullName evidence="1">Uncharacterized protein</fullName>
    </submittedName>
</protein>
<gene>
    <name evidence="1" type="ORF">E2C01_005735</name>
</gene>
<evidence type="ECO:0000313" key="2">
    <source>
        <dbReference type="Proteomes" id="UP000324222"/>
    </source>
</evidence>
<comment type="caution">
    <text evidence="1">The sequence shown here is derived from an EMBL/GenBank/DDBJ whole genome shotgun (WGS) entry which is preliminary data.</text>
</comment>
<name>A0A5B7CT62_PORTR</name>
<organism evidence="1 2">
    <name type="scientific">Portunus trituberculatus</name>
    <name type="common">Swimming crab</name>
    <name type="synonym">Neptunus trituberculatus</name>
    <dbReference type="NCBI Taxonomy" id="210409"/>
    <lineage>
        <taxon>Eukaryota</taxon>
        <taxon>Metazoa</taxon>
        <taxon>Ecdysozoa</taxon>
        <taxon>Arthropoda</taxon>
        <taxon>Crustacea</taxon>
        <taxon>Multicrustacea</taxon>
        <taxon>Malacostraca</taxon>
        <taxon>Eumalacostraca</taxon>
        <taxon>Eucarida</taxon>
        <taxon>Decapoda</taxon>
        <taxon>Pleocyemata</taxon>
        <taxon>Brachyura</taxon>
        <taxon>Eubrachyura</taxon>
        <taxon>Portunoidea</taxon>
        <taxon>Portunidae</taxon>
        <taxon>Portuninae</taxon>
        <taxon>Portunus</taxon>
    </lineage>
</organism>
<dbReference type="Proteomes" id="UP000324222">
    <property type="component" value="Unassembled WGS sequence"/>
</dbReference>
<sequence>MMRGPSYDDAYITRKMSHMPGPTFNSPGPMSYGRPPYGGYMQVETATHVGPCTTLLSGRPHTPIRGRGGVGGRQGECKDGMSLALSQLQPGPRIPITILPFSLLFSYKFSTKAFTTYNSFFL</sequence>
<keyword evidence="2" id="KW-1185">Reference proteome</keyword>
<reference evidence="1 2" key="1">
    <citation type="submission" date="2019-05" db="EMBL/GenBank/DDBJ databases">
        <title>Another draft genome of Portunus trituberculatus and its Hox gene families provides insights of decapod evolution.</title>
        <authorList>
            <person name="Jeong J.-H."/>
            <person name="Song I."/>
            <person name="Kim S."/>
            <person name="Choi T."/>
            <person name="Kim D."/>
            <person name="Ryu S."/>
            <person name="Kim W."/>
        </authorList>
    </citation>
    <scope>NUCLEOTIDE SEQUENCE [LARGE SCALE GENOMIC DNA]</scope>
    <source>
        <tissue evidence="1">Muscle</tissue>
    </source>
</reference>